<feature type="domain" description="Acyl-CoA oxidase/dehydrogenase middle" evidence="9">
    <location>
        <begin position="143"/>
        <end position="235"/>
    </location>
</feature>
<comment type="cofactor">
    <cofactor evidence="1 7">
        <name>FAD</name>
        <dbReference type="ChEBI" id="CHEBI:57692"/>
    </cofactor>
</comment>
<evidence type="ECO:0000259" key="11">
    <source>
        <dbReference type="Pfam" id="PF21263"/>
    </source>
</evidence>
<evidence type="ECO:0000256" key="1">
    <source>
        <dbReference type="ARBA" id="ARBA00001974"/>
    </source>
</evidence>
<dbReference type="InterPro" id="IPR036250">
    <property type="entry name" value="AcylCo_DH-like_C"/>
</dbReference>
<dbReference type="InterPro" id="IPR009100">
    <property type="entry name" value="AcylCoA_DH/oxidase_NM_dom_sf"/>
</dbReference>
<dbReference type="FunFam" id="2.40.110.10:FF:000001">
    <property type="entry name" value="Acyl-CoA dehydrogenase, mitochondrial"/>
    <property type="match status" value="1"/>
</dbReference>
<dbReference type="InterPro" id="IPR006091">
    <property type="entry name" value="Acyl-CoA_Oxase/DH_mid-dom"/>
</dbReference>
<dbReference type="FunFam" id="1.10.540.10:FF:000001">
    <property type="entry name" value="Very long-chain-specific acyl-CoA dehydrogenase, mitochondrial"/>
    <property type="match status" value="1"/>
</dbReference>
<evidence type="ECO:0000256" key="7">
    <source>
        <dbReference type="RuleBase" id="RU362125"/>
    </source>
</evidence>
<dbReference type="Proteomes" id="UP000008550">
    <property type="component" value="Chromosome"/>
</dbReference>
<dbReference type="KEGG" id="hmo:HM1_0071"/>
<dbReference type="PANTHER" id="PTHR43884:SF12">
    <property type="entry name" value="ISOVALERYL-COA DEHYDROGENASE, MITOCHONDRIAL-RELATED"/>
    <property type="match status" value="1"/>
</dbReference>
<proteinExistence type="inferred from homology"/>
<dbReference type="Gene3D" id="1.10.540.10">
    <property type="entry name" value="Acyl-CoA dehydrogenase/oxidase, N-terminal domain"/>
    <property type="match status" value="1"/>
</dbReference>
<dbReference type="InterPro" id="IPR046373">
    <property type="entry name" value="Acyl-CoA_Oxase/DH_mid-dom_sf"/>
</dbReference>
<dbReference type="InterPro" id="IPR013786">
    <property type="entry name" value="AcylCoA_DH/ox_N"/>
</dbReference>
<evidence type="ECO:0000313" key="13">
    <source>
        <dbReference type="Proteomes" id="UP000008550"/>
    </source>
</evidence>
<dbReference type="RefSeq" id="WP_012281245.1">
    <property type="nucleotide sequence ID" value="NC_010337.2"/>
</dbReference>
<dbReference type="InterPro" id="IPR009075">
    <property type="entry name" value="AcylCo_DH/oxidase_C"/>
</dbReference>
<protein>
    <submittedName>
        <fullName evidence="12">Acyl-coa dehydrogenase</fullName>
    </submittedName>
</protein>
<organism evidence="12 13">
    <name type="scientific">Heliobacterium modesticaldum (strain ATCC 51547 / Ice1)</name>
    <dbReference type="NCBI Taxonomy" id="498761"/>
    <lineage>
        <taxon>Bacteria</taxon>
        <taxon>Bacillati</taxon>
        <taxon>Bacillota</taxon>
        <taxon>Clostridia</taxon>
        <taxon>Eubacteriales</taxon>
        <taxon>Heliobacteriaceae</taxon>
        <taxon>Heliomicrobium</taxon>
    </lineage>
</organism>
<dbReference type="eggNOG" id="COG1960">
    <property type="taxonomic scope" value="Bacteria"/>
</dbReference>
<dbReference type="OrthoDB" id="9802447at2"/>
<dbReference type="Gene3D" id="1.20.140.10">
    <property type="entry name" value="Butyryl-CoA Dehydrogenase, subunit A, domain 3"/>
    <property type="match status" value="2"/>
</dbReference>
<accession>B0TI23</accession>
<comment type="catalytic activity">
    <reaction evidence="6">
        <text>a 2,3-saturated acyl-CoA + A = a 2,3-dehydroacyl-CoA + AH2</text>
        <dbReference type="Rhea" id="RHEA:48608"/>
        <dbReference type="ChEBI" id="CHEBI:13193"/>
        <dbReference type="ChEBI" id="CHEBI:17499"/>
        <dbReference type="ChEBI" id="CHEBI:60015"/>
        <dbReference type="ChEBI" id="CHEBI:65111"/>
    </reaction>
</comment>
<reference evidence="12 13" key="1">
    <citation type="journal article" date="2008" name="J. Bacteriol.">
        <title>The genome of Heliobacterium modesticaldum, a phototrophic representative of the Firmicutes containing the simplest photosynthetic apparatus.</title>
        <authorList>
            <person name="Sattley W.M."/>
            <person name="Madigan M.T."/>
            <person name="Swingley W.D."/>
            <person name="Cheung P.C."/>
            <person name="Clocksin K.M."/>
            <person name="Conrad A.L."/>
            <person name="Dejesa L.C."/>
            <person name="Honchak B.M."/>
            <person name="Jung D.O."/>
            <person name="Karbach L.E."/>
            <person name="Kurdoglu A."/>
            <person name="Lahiri S."/>
            <person name="Mastrian S.D."/>
            <person name="Page L.E."/>
            <person name="Taylor H.L."/>
            <person name="Wang Z.T."/>
            <person name="Raymond J."/>
            <person name="Chen M."/>
            <person name="Blankenship R.E."/>
            <person name="Touchman J.W."/>
        </authorList>
    </citation>
    <scope>NUCLEOTIDE SEQUENCE [LARGE SCALE GENOMIC DNA]</scope>
    <source>
        <strain evidence="13">ATCC 51547 / Ice1</strain>
    </source>
</reference>
<evidence type="ECO:0000259" key="10">
    <source>
        <dbReference type="Pfam" id="PF02771"/>
    </source>
</evidence>
<evidence type="ECO:0000256" key="3">
    <source>
        <dbReference type="ARBA" id="ARBA00022630"/>
    </source>
</evidence>
<dbReference type="FunFam" id="1.20.140.10:FF:000019">
    <property type="entry name" value="Acyl-CoA dehydrogenase"/>
    <property type="match status" value="1"/>
</dbReference>
<evidence type="ECO:0000256" key="2">
    <source>
        <dbReference type="ARBA" id="ARBA00009347"/>
    </source>
</evidence>
<dbReference type="GO" id="GO:0050660">
    <property type="term" value="F:flavin adenine dinucleotide binding"/>
    <property type="evidence" value="ECO:0007669"/>
    <property type="project" value="InterPro"/>
</dbReference>
<dbReference type="InterPro" id="IPR037069">
    <property type="entry name" value="AcylCoA_DH/ox_N_sf"/>
</dbReference>
<dbReference type="STRING" id="498761.HM1_0071"/>
<evidence type="ECO:0000259" key="8">
    <source>
        <dbReference type="Pfam" id="PF00441"/>
    </source>
</evidence>
<keyword evidence="5 7" id="KW-0560">Oxidoreductase</keyword>
<dbReference type="Gene3D" id="2.40.110.10">
    <property type="entry name" value="Butyryl-CoA Dehydrogenase, subunit A, domain 2"/>
    <property type="match status" value="1"/>
</dbReference>
<dbReference type="InterPro" id="IPR049426">
    <property type="entry name" value="Acyl-CoA-dh-like_C"/>
</dbReference>
<dbReference type="AlphaFoldDB" id="B0TI23"/>
<evidence type="ECO:0000256" key="6">
    <source>
        <dbReference type="ARBA" id="ARBA00052546"/>
    </source>
</evidence>
<evidence type="ECO:0000313" key="12">
    <source>
        <dbReference type="EMBL" id="ABZ82696.1"/>
    </source>
</evidence>
<keyword evidence="3 7" id="KW-0285">Flavoprotein</keyword>
<dbReference type="Pfam" id="PF02770">
    <property type="entry name" value="Acyl-CoA_dh_M"/>
    <property type="match status" value="1"/>
</dbReference>
<name>B0TI23_HELMI</name>
<dbReference type="GO" id="GO:0003995">
    <property type="term" value="F:acyl-CoA dehydrogenase activity"/>
    <property type="evidence" value="ECO:0007669"/>
    <property type="project" value="InterPro"/>
</dbReference>
<dbReference type="SUPFAM" id="SSF56645">
    <property type="entry name" value="Acyl-CoA dehydrogenase NM domain-like"/>
    <property type="match status" value="1"/>
</dbReference>
<dbReference type="PROSITE" id="PS00072">
    <property type="entry name" value="ACYL_COA_DH_1"/>
    <property type="match status" value="1"/>
</dbReference>
<feature type="domain" description="Acyl-CoA dehydrogenase/oxidase N-terminal" evidence="10">
    <location>
        <begin position="27"/>
        <end position="139"/>
    </location>
</feature>
<dbReference type="EMBL" id="CP000930">
    <property type="protein sequence ID" value="ABZ82696.1"/>
    <property type="molecule type" value="Genomic_DNA"/>
</dbReference>
<comment type="similarity">
    <text evidence="2 7">Belongs to the acyl-CoA dehydrogenase family.</text>
</comment>
<dbReference type="Pfam" id="PF00441">
    <property type="entry name" value="Acyl-CoA_dh_1"/>
    <property type="match status" value="1"/>
</dbReference>
<feature type="domain" description="Acyl-CoA dehydrogenase/oxidase C-terminal" evidence="8">
    <location>
        <begin position="248"/>
        <end position="405"/>
    </location>
</feature>
<dbReference type="HOGENOM" id="CLU_018204_3_3_9"/>
<dbReference type="Pfam" id="PF21263">
    <property type="entry name" value="Acyl-CoA-dh_C"/>
    <property type="match status" value="1"/>
</dbReference>
<keyword evidence="4 7" id="KW-0274">FAD</keyword>
<feature type="domain" description="Acyl-CoA dehydrogenase-like C-terminal" evidence="11">
    <location>
        <begin position="451"/>
        <end position="553"/>
    </location>
</feature>
<dbReference type="SUPFAM" id="SSF47203">
    <property type="entry name" value="Acyl-CoA dehydrogenase C-terminal domain-like"/>
    <property type="match status" value="1"/>
</dbReference>
<evidence type="ECO:0000256" key="5">
    <source>
        <dbReference type="ARBA" id="ARBA00023002"/>
    </source>
</evidence>
<sequence>MGDFIRGGHFLTESLSVEQIFTPEDFTEEQRTIAQTTADFIAGNVAPHLEAIEKLDYELTRSLLKEAGEIGLLAADIPEAYDGVALDKISSTLITEHMARGGSFGLSHGAHVGIGTLPIVFFGNEEQKQRYLPALGSGEKIAAYCLTEPGSGSDALGAKTKAIRSEDGRHYILNGTKQYITNAGFADVFIVYAKVDGDKFTAFIVDRDTPGLSIGPEEKKMGIKGSSTCPVILEDAKVPAKNLLGEIGKGHHIAFNILNIGRFKLGAGCIGSAKWALHLSAKYANARVQFNSPIAHFPLIQEKIANMAIELYGAESVIYRTAGLIEKALEVKEPLQATAEYAVECSICKILASEMLDLVADEGVQIHGGYGYTQEYEIERIYRDARINRIFEGTNEINRLLIPDTLLKRAMKGEIPLLAAAQRLQSELFSLGIHADNGMPLNIEEDLIERSKKIVLFVAGIAVQKYQKALAQEQELLRNIADLVIAVFAMESALLRAKKKLVQSGPEKAAMAIQLATAYIYQRITAIEVIAKKSLAAMEEGDALRAQLSILKKLTRHVPVNEKALTRAIAQPIIEMEKYSI</sequence>
<dbReference type="PANTHER" id="PTHR43884">
    <property type="entry name" value="ACYL-COA DEHYDROGENASE"/>
    <property type="match status" value="1"/>
</dbReference>
<evidence type="ECO:0000256" key="4">
    <source>
        <dbReference type="ARBA" id="ARBA00022827"/>
    </source>
</evidence>
<dbReference type="PROSITE" id="PS00073">
    <property type="entry name" value="ACYL_COA_DH_2"/>
    <property type="match status" value="1"/>
</dbReference>
<gene>
    <name evidence="12" type="ORF">HM1_0071</name>
</gene>
<dbReference type="Pfam" id="PF02771">
    <property type="entry name" value="Acyl-CoA_dh_N"/>
    <property type="match status" value="1"/>
</dbReference>
<evidence type="ECO:0000259" key="9">
    <source>
        <dbReference type="Pfam" id="PF02770"/>
    </source>
</evidence>
<dbReference type="InterPro" id="IPR006089">
    <property type="entry name" value="Acyl-CoA_DH_CS"/>
</dbReference>
<keyword evidence="13" id="KW-1185">Reference proteome</keyword>